<sequence length="171" mass="18485">MLGWRWLGALCLAGMLSGAAGCKNKNERWEGAQEAAEQRAEEKAKGDAPKAVEGAKLNAFFPADGVDGLKRTFEQEKDGFVQAKYAKDGAEATLSISDLVQNEDARKKFADATEKLGSDPLTTVGKNQTTALVANRWQIKVSSQAMDHAARKALLEKFDLGGLRSFNPPTK</sequence>
<protein>
    <submittedName>
        <fullName evidence="1">Uncharacterized protein</fullName>
    </submittedName>
</protein>
<comment type="caution">
    <text evidence="1">The sequence shown here is derived from an EMBL/GenBank/DDBJ whole genome shotgun (WGS) entry which is preliminary data.</text>
</comment>
<gene>
    <name evidence="1" type="ORF">BE17_08455</name>
</gene>
<evidence type="ECO:0000313" key="1">
    <source>
        <dbReference type="EMBL" id="KYF94751.1"/>
    </source>
</evidence>
<proteinExistence type="predicted"/>
<evidence type="ECO:0000313" key="2">
    <source>
        <dbReference type="Proteomes" id="UP000075635"/>
    </source>
</evidence>
<organism evidence="1 2">
    <name type="scientific">Sorangium cellulosum</name>
    <name type="common">Polyangium cellulosum</name>
    <dbReference type="NCBI Taxonomy" id="56"/>
    <lineage>
        <taxon>Bacteria</taxon>
        <taxon>Pseudomonadati</taxon>
        <taxon>Myxococcota</taxon>
        <taxon>Polyangia</taxon>
        <taxon>Polyangiales</taxon>
        <taxon>Polyangiaceae</taxon>
        <taxon>Sorangium</taxon>
    </lineage>
</organism>
<accession>A0A150SQN5</accession>
<reference evidence="1 2" key="1">
    <citation type="submission" date="2014-02" db="EMBL/GenBank/DDBJ databases">
        <title>The small core and large imbalanced accessory genome model reveals a collaborative survival strategy of Sorangium cellulosum strains in nature.</title>
        <authorList>
            <person name="Han K."/>
            <person name="Peng R."/>
            <person name="Blom J."/>
            <person name="Li Y.-Z."/>
        </authorList>
    </citation>
    <scope>NUCLEOTIDE SEQUENCE [LARGE SCALE GENOMIC DNA]</scope>
    <source>
        <strain evidence="1 2">So0011-07</strain>
    </source>
</reference>
<name>A0A150SQN5_SORCE</name>
<dbReference type="AlphaFoldDB" id="A0A150SQN5"/>
<dbReference type="PROSITE" id="PS51257">
    <property type="entry name" value="PROKAR_LIPOPROTEIN"/>
    <property type="match status" value="1"/>
</dbReference>
<dbReference type="EMBL" id="JEMB01000704">
    <property type="protein sequence ID" value="KYF94751.1"/>
    <property type="molecule type" value="Genomic_DNA"/>
</dbReference>
<dbReference type="Proteomes" id="UP000075635">
    <property type="component" value="Unassembled WGS sequence"/>
</dbReference>